<dbReference type="Pfam" id="PF06764">
    <property type="entry name" value="DUF1223"/>
    <property type="match status" value="1"/>
</dbReference>
<gene>
    <name evidence="2" type="ORF">LOM8899_03232</name>
</gene>
<evidence type="ECO:0000313" key="2">
    <source>
        <dbReference type="EMBL" id="SMY09070.1"/>
    </source>
</evidence>
<feature type="signal peptide" evidence="1">
    <location>
        <begin position="1"/>
        <end position="22"/>
    </location>
</feature>
<accession>A0A238LJK6</accession>
<keyword evidence="1" id="KW-0732">Signal</keyword>
<dbReference type="PANTHER" id="PTHR36057:SF1">
    <property type="entry name" value="LIPOPROTEIN LIPID ATTACHMENT SITE-LIKE PROTEIN, PUTATIVE (DUF1223)-RELATED"/>
    <property type="match status" value="1"/>
</dbReference>
<evidence type="ECO:0008006" key="4">
    <source>
        <dbReference type="Google" id="ProtNLM"/>
    </source>
</evidence>
<dbReference type="InterPro" id="IPR010634">
    <property type="entry name" value="DUF1223"/>
</dbReference>
<protein>
    <recommendedName>
        <fullName evidence="4">DUF1223 domain-containing protein</fullName>
    </recommendedName>
</protein>
<dbReference type="InterPro" id="IPR036249">
    <property type="entry name" value="Thioredoxin-like_sf"/>
</dbReference>
<evidence type="ECO:0000256" key="1">
    <source>
        <dbReference type="SAM" id="SignalP"/>
    </source>
</evidence>
<dbReference type="EMBL" id="FXZK01000007">
    <property type="protein sequence ID" value="SMY09070.1"/>
    <property type="molecule type" value="Genomic_DNA"/>
</dbReference>
<reference evidence="2 3" key="1">
    <citation type="submission" date="2017-05" db="EMBL/GenBank/DDBJ databases">
        <authorList>
            <person name="Song R."/>
            <person name="Chenine A.L."/>
            <person name="Ruprecht R.M."/>
        </authorList>
    </citation>
    <scope>NUCLEOTIDE SEQUENCE [LARGE SCALE GENOMIC DNA]</scope>
    <source>
        <strain evidence="2 3">CECT 8899</strain>
    </source>
</reference>
<dbReference type="Proteomes" id="UP000201613">
    <property type="component" value="Unassembled WGS sequence"/>
</dbReference>
<sequence length="231" mass="24445">MRNFIAAISLAASFAGAEQALADDGPVVVELFTSQGCSSCPPADMLLRDLVANDDVLPLALHVDYWDYLGWRDEFGSPAFTARQNAYARAAGSRTVYTPQFIIGGVDHVVGAKPMDVLAHIRDHAQSDSGVDLTVDQSGASLRISATAPRRQNMVVQIVRFDPQATVDVLRGENAGRTIVYANIVTAWDQVASWDGAAPLQLNATLSGSQPGAVIVQEAGAGAILAAARLR</sequence>
<name>A0A238LJK6_9RHOB</name>
<feature type="chain" id="PRO_5012511749" description="DUF1223 domain-containing protein" evidence="1">
    <location>
        <begin position="23"/>
        <end position="231"/>
    </location>
</feature>
<evidence type="ECO:0000313" key="3">
    <source>
        <dbReference type="Proteomes" id="UP000201613"/>
    </source>
</evidence>
<dbReference type="OrthoDB" id="9808254at2"/>
<organism evidence="2 3">
    <name type="scientific">Flavimaricola marinus</name>
    <dbReference type="NCBI Taxonomy" id="1819565"/>
    <lineage>
        <taxon>Bacteria</taxon>
        <taxon>Pseudomonadati</taxon>
        <taxon>Pseudomonadota</taxon>
        <taxon>Alphaproteobacteria</taxon>
        <taxon>Rhodobacterales</taxon>
        <taxon>Paracoccaceae</taxon>
        <taxon>Flavimaricola</taxon>
    </lineage>
</organism>
<proteinExistence type="predicted"/>
<dbReference type="SUPFAM" id="SSF52833">
    <property type="entry name" value="Thioredoxin-like"/>
    <property type="match status" value="1"/>
</dbReference>
<dbReference type="PANTHER" id="PTHR36057">
    <property type="match status" value="1"/>
</dbReference>
<dbReference type="RefSeq" id="WP_093993265.1">
    <property type="nucleotide sequence ID" value="NZ_FXZK01000007.1"/>
</dbReference>
<dbReference type="AlphaFoldDB" id="A0A238LJK6"/>
<keyword evidence="3" id="KW-1185">Reference proteome</keyword>